<evidence type="ECO:0000256" key="4">
    <source>
        <dbReference type="ARBA" id="ARBA00023136"/>
    </source>
</evidence>
<sequence length="410" mass="44417">MLEPCGGGVSNSTFHLLEQDRVYTPTASLGGCQCNSKFFNAYSSCLACISSVGEADPEIDNQQSWVASCASYGFNFTESPTANSTNPSNNSNANQGGGLSKGAIAAIAIGALAVLALIGACFFVRSRRRRQNKDLNTVDPEQTSSEYPKTDHAAASTALPPTSQAAGGEYQNAGYPASYEQQNDYYTNQHAAYQQPYSPDSQQQEQYYSDGYSNGYYGTASAHDAMAMQNLDSANNSYVPPPPHPGTTSSPTAVAALAMQGSPRLSDTFPQSLRSKPKGWGGESSQRESSMDILPNNNNLAFHNNDKAEFEEGEELEPPRSRTRFVNDRDDFTSRRSMTPPRANMQSYREEYNRPSVDRGGSDRGSVTGLDIVRGEQQGDDLTRGSLDSPESARRRARAAELFSAEGTRR</sequence>
<dbReference type="GO" id="GO:0071944">
    <property type="term" value="C:cell periphery"/>
    <property type="evidence" value="ECO:0007669"/>
    <property type="project" value="UniProtKB-ARBA"/>
</dbReference>
<keyword evidence="3 6" id="KW-1133">Transmembrane helix</keyword>
<evidence type="ECO:0000256" key="3">
    <source>
        <dbReference type="ARBA" id="ARBA00022989"/>
    </source>
</evidence>
<evidence type="ECO:0000256" key="1">
    <source>
        <dbReference type="ARBA" id="ARBA00004167"/>
    </source>
</evidence>
<evidence type="ECO:0000313" key="8">
    <source>
        <dbReference type="Proteomes" id="UP000717515"/>
    </source>
</evidence>
<feature type="compositionally biased region" description="Basic and acidic residues" evidence="5">
    <location>
        <begin position="317"/>
        <end position="334"/>
    </location>
</feature>
<proteinExistence type="predicted"/>
<organism evidence="7 8">
    <name type="scientific">Mortierella alpina</name>
    <name type="common">Oleaginous fungus</name>
    <name type="synonym">Mortierella renispora</name>
    <dbReference type="NCBI Taxonomy" id="64518"/>
    <lineage>
        <taxon>Eukaryota</taxon>
        <taxon>Fungi</taxon>
        <taxon>Fungi incertae sedis</taxon>
        <taxon>Mucoromycota</taxon>
        <taxon>Mortierellomycotina</taxon>
        <taxon>Mortierellomycetes</taxon>
        <taxon>Mortierellales</taxon>
        <taxon>Mortierellaceae</taxon>
        <taxon>Mortierella</taxon>
    </lineage>
</organism>
<comment type="caution">
    <text evidence="7">The sequence shown here is derived from an EMBL/GenBank/DDBJ whole genome shotgun (WGS) entry which is preliminary data.</text>
</comment>
<dbReference type="InterPro" id="IPR051694">
    <property type="entry name" value="Immunoregulatory_rcpt-like"/>
</dbReference>
<name>A0A9P8D2X0_MORAP</name>
<gene>
    <name evidence="7" type="ORF">KVV02_003781</name>
</gene>
<keyword evidence="4 6" id="KW-0472">Membrane</keyword>
<feature type="region of interest" description="Disordered" evidence="5">
    <location>
        <begin position="262"/>
        <end position="410"/>
    </location>
</feature>
<dbReference type="PANTHER" id="PTHR15549:SF26">
    <property type="entry name" value="AXIAL BUDDING PATTERN PROTEIN 2-RELATED"/>
    <property type="match status" value="1"/>
</dbReference>
<evidence type="ECO:0000256" key="6">
    <source>
        <dbReference type="SAM" id="Phobius"/>
    </source>
</evidence>
<feature type="transmembrane region" description="Helical" evidence="6">
    <location>
        <begin position="103"/>
        <end position="124"/>
    </location>
</feature>
<feature type="region of interest" description="Disordered" evidence="5">
    <location>
        <begin position="134"/>
        <end position="175"/>
    </location>
</feature>
<feature type="compositionally biased region" description="Polar residues" evidence="5">
    <location>
        <begin position="263"/>
        <end position="274"/>
    </location>
</feature>
<evidence type="ECO:0000313" key="7">
    <source>
        <dbReference type="EMBL" id="KAG9327536.1"/>
    </source>
</evidence>
<dbReference type="PANTHER" id="PTHR15549">
    <property type="entry name" value="PAIRED IMMUNOGLOBULIN-LIKE TYPE 2 RECEPTOR"/>
    <property type="match status" value="1"/>
</dbReference>
<evidence type="ECO:0000256" key="5">
    <source>
        <dbReference type="SAM" id="MobiDB-lite"/>
    </source>
</evidence>
<comment type="subcellular location">
    <subcellularLocation>
        <location evidence="1">Membrane</location>
        <topology evidence="1">Single-pass membrane protein</topology>
    </subcellularLocation>
</comment>
<reference evidence="7" key="1">
    <citation type="submission" date="2021-07" db="EMBL/GenBank/DDBJ databases">
        <title>Draft genome of Mortierella alpina, strain LL118, isolated from an aspen leaf litter sample.</title>
        <authorList>
            <person name="Yang S."/>
            <person name="Vinatzer B.A."/>
        </authorList>
    </citation>
    <scope>NUCLEOTIDE SEQUENCE</scope>
    <source>
        <strain evidence="7">LL118</strain>
    </source>
</reference>
<dbReference type="GO" id="GO:0016020">
    <property type="term" value="C:membrane"/>
    <property type="evidence" value="ECO:0007669"/>
    <property type="project" value="UniProtKB-SubCell"/>
</dbReference>
<dbReference type="EMBL" id="JAIFTL010000003">
    <property type="protein sequence ID" value="KAG9327536.1"/>
    <property type="molecule type" value="Genomic_DNA"/>
</dbReference>
<dbReference type="AlphaFoldDB" id="A0A9P8D2X0"/>
<accession>A0A9P8D2X0</accession>
<keyword evidence="2 6" id="KW-0812">Transmembrane</keyword>
<feature type="compositionally biased region" description="Basic and acidic residues" evidence="5">
    <location>
        <begin position="348"/>
        <end position="362"/>
    </location>
</feature>
<protein>
    <submittedName>
        <fullName evidence="7">Uncharacterized protein</fullName>
    </submittedName>
</protein>
<dbReference type="Proteomes" id="UP000717515">
    <property type="component" value="Unassembled WGS sequence"/>
</dbReference>
<evidence type="ECO:0000256" key="2">
    <source>
        <dbReference type="ARBA" id="ARBA00022692"/>
    </source>
</evidence>